<evidence type="ECO:0000256" key="2">
    <source>
        <dbReference type="ARBA" id="ARBA00006175"/>
    </source>
</evidence>
<evidence type="ECO:0000256" key="3">
    <source>
        <dbReference type="ARBA" id="ARBA00022448"/>
    </source>
</evidence>
<comment type="similarity">
    <text evidence="2 7">Belongs to the MIP/aquaporin (TC 1.A.8) family.</text>
</comment>
<dbReference type="Pfam" id="PF00230">
    <property type="entry name" value="MIP"/>
    <property type="match status" value="1"/>
</dbReference>
<evidence type="ECO:0000256" key="6">
    <source>
        <dbReference type="ARBA" id="ARBA00023136"/>
    </source>
</evidence>
<protein>
    <submittedName>
        <fullName evidence="9">Aquaporin 8a, tandem duplicate 1</fullName>
    </submittedName>
</protein>
<evidence type="ECO:0000313" key="9">
    <source>
        <dbReference type="Ensembl" id="ENSNMLP00000001378.1"/>
    </source>
</evidence>
<proteinExistence type="inferred from homology"/>
<comment type="subcellular location">
    <subcellularLocation>
        <location evidence="1">Membrane</location>
        <topology evidence="1">Multi-pass membrane protein</topology>
    </subcellularLocation>
</comment>
<reference evidence="9" key="1">
    <citation type="submission" date="2025-08" db="UniProtKB">
        <authorList>
            <consortium name="Ensembl"/>
        </authorList>
    </citation>
    <scope>IDENTIFICATION</scope>
</reference>
<dbReference type="SUPFAM" id="SSF81338">
    <property type="entry name" value="Aquaporin-like"/>
    <property type="match status" value="1"/>
</dbReference>
<dbReference type="Proteomes" id="UP000694523">
    <property type="component" value="Unplaced"/>
</dbReference>
<dbReference type="PANTHER" id="PTHR45665">
    <property type="entry name" value="AQUAPORIN-8"/>
    <property type="match status" value="1"/>
</dbReference>
<dbReference type="PRINTS" id="PR00783">
    <property type="entry name" value="MINTRINSICP"/>
</dbReference>
<reference evidence="9" key="2">
    <citation type="submission" date="2025-09" db="UniProtKB">
        <authorList>
            <consortium name="Ensembl"/>
        </authorList>
    </citation>
    <scope>IDENTIFICATION</scope>
</reference>
<feature type="transmembrane region" description="Helical" evidence="8">
    <location>
        <begin position="224"/>
        <end position="243"/>
    </location>
</feature>
<name>A0A8C6S7J9_9GOBI</name>
<dbReference type="InterPro" id="IPR000425">
    <property type="entry name" value="MIP"/>
</dbReference>
<dbReference type="PANTHER" id="PTHR45665:SF6">
    <property type="entry name" value="AQP8A PROTEIN"/>
    <property type="match status" value="1"/>
</dbReference>
<keyword evidence="4 7" id="KW-0812">Transmembrane</keyword>
<keyword evidence="6 8" id="KW-0472">Membrane</keyword>
<dbReference type="GO" id="GO:0005886">
    <property type="term" value="C:plasma membrane"/>
    <property type="evidence" value="ECO:0007669"/>
    <property type="project" value="TreeGrafter"/>
</dbReference>
<dbReference type="PROSITE" id="PS00221">
    <property type="entry name" value="MIP"/>
    <property type="match status" value="1"/>
</dbReference>
<evidence type="ECO:0000256" key="4">
    <source>
        <dbReference type="ARBA" id="ARBA00022692"/>
    </source>
</evidence>
<evidence type="ECO:0000256" key="7">
    <source>
        <dbReference type="RuleBase" id="RU000477"/>
    </source>
</evidence>
<dbReference type="AlphaFoldDB" id="A0A8C6S7J9"/>
<organism evidence="9 10">
    <name type="scientific">Neogobius melanostomus</name>
    <name type="common">round goby</name>
    <dbReference type="NCBI Taxonomy" id="47308"/>
    <lineage>
        <taxon>Eukaryota</taxon>
        <taxon>Metazoa</taxon>
        <taxon>Chordata</taxon>
        <taxon>Craniata</taxon>
        <taxon>Vertebrata</taxon>
        <taxon>Euteleostomi</taxon>
        <taxon>Actinopterygii</taxon>
        <taxon>Neopterygii</taxon>
        <taxon>Teleostei</taxon>
        <taxon>Neoteleostei</taxon>
        <taxon>Acanthomorphata</taxon>
        <taxon>Gobiaria</taxon>
        <taxon>Gobiiformes</taxon>
        <taxon>Gobioidei</taxon>
        <taxon>Gobiidae</taxon>
        <taxon>Benthophilinae</taxon>
        <taxon>Neogobiini</taxon>
        <taxon>Neogobius</taxon>
    </lineage>
</organism>
<evidence type="ECO:0000313" key="10">
    <source>
        <dbReference type="Proteomes" id="UP000694523"/>
    </source>
</evidence>
<evidence type="ECO:0000256" key="8">
    <source>
        <dbReference type="SAM" id="Phobius"/>
    </source>
</evidence>
<keyword evidence="5 8" id="KW-1133">Transmembrane helix</keyword>
<dbReference type="InterPro" id="IPR022357">
    <property type="entry name" value="MIP_CS"/>
</dbReference>
<sequence length="262" mass="28057">AKASEVTLHEVLVNSIGSFVQCTNVYEQYVQPVLAEFYGSTLFIFVGCACVVGNTGTGAIQPAVAHGLALGVVKLNWKICSRFQWGHFNPAVTLSVYLCGGMSLRLVVLPNVLAQMAGGMAGAGLVKAMFPPEVYQASSGGAFKPQALAKPWESHTCRTCDDHVPHHRVTMGAVNRKTSSQMAPFGIGLTVAANILAGALSGACMNPARAFGPAVAANHWDHHWIYWVGPLSGALSIVIYVRYSSHGCIMQLFMREKFDICE</sequence>
<dbReference type="GO" id="GO:0015250">
    <property type="term" value="F:water channel activity"/>
    <property type="evidence" value="ECO:0007669"/>
    <property type="project" value="TreeGrafter"/>
</dbReference>
<keyword evidence="3 7" id="KW-0813">Transport</keyword>
<feature type="transmembrane region" description="Helical" evidence="8">
    <location>
        <begin position="185"/>
        <end position="204"/>
    </location>
</feature>
<keyword evidence="10" id="KW-1185">Reference proteome</keyword>
<accession>A0A8C6S7J9</accession>
<evidence type="ECO:0000256" key="1">
    <source>
        <dbReference type="ARBA" id="ARBA00004141"/>
    </source>
</evidence>
<dbReference type="InterPro" id="IPR034294">
    <property type="entry name" value="Aquaporin_transptr"/>
</dbReference>
<dbReference type="InterPro" id="IPR023271">
    <property type="entry name" value="Aquaporin-like"/>
</dbReference>
<evidence type="ECO:0000256" key="5">
    <source>
        <dbReference type="ARBA" id="ARBA00022989"/>
    </source>
</evidence>
<dbReference type="Gene3D" id="1.20.1080.10">
    <property type="entry name" value="Glycerol uptake facilitator protein"/>
    <property type="match status" value="1"/>
</dbReference>
<dbReference type="Ensembl" id="ENSNMLT00000001589.1">
    <property type="protein sequence ID" value="ENSNMLP00000001378.1"/>
    <property type="gene ID" value="ENSNMLG00000001044.1"/>
</dbReference>